<dbReference type="Pfam" id="PF02563">
    <property type="entry name" value="Poly_export"/>
    <property type="match status" value="2"/>
</dbReference>
<dbReference type="STRING" id="582667.SAMN05192568_101467"/>
<evidence type="ECO:0000313" key="3">
    <source>
        <dbReference type="EMBL" id="SFL93554.1"/>
    </source>
</evidence>
<dbReference type="PANTHER" id="PTHR33619:SF3">
    <property type="entry name" value="POLYSACCHARIDE EXPORT PROTEIN GFCE-RELATED"/>
    <property type="match status" value="1"/>
</dbReference>
<evidence type="ECO:0000256" key="1">
    <source>
        <dbReference type="ARBA" id="ARBA00022729"/>
    </source>
</evidence>
<reference evidence="4" key="1">
    <citation type="submission" date="2016-10" db="EMBL/GenBank/DDBJ databases">
        <authorList>
            <person name="Varghese N."/>
            <person name="Submissions S."/>
        </authorList>
    </citation>
    <scope>NUCLEOTIDE SEQUENCE [LARGE SCALE GENOMIC DNA]</scope>
    <source>
        <strain evidence="4">BL36</strain>
    </source>
</reference>
<feature type="domain" description="Polysaccharide export protein N-terminal" evidence="2">
    <location>
        <begin position="199"/>
        <end position="257"/>
    </location>
</feature>
<dbReference type="Gene3D" id="3.10.560.10">
    <property type="entry name" value="Outer membrane lipoprotein wza domain like"/>
    <property type="match status" value="1"/>
</dbReference>
<dbReference type="OrthoDB" id="9798876at2"/>
<evidence type="ECO:0000313" key="4">
    <source>
        <dbReference type="Proteomes" id="UP000199048"/>
    </source>
</evidence>
<keyword evidence="4" id="KW-1185">Reference proteome</keyword>
<dbReference type="Proteomes" id="UP000199048">
    <property type="component" value="Unassembled WGS sequence"/>
</dbReference>
<feature type="domain" description="Polysaccharide export protein N-terminal" evidence="2">
    <location>
        <begin position="112"/>
        <end position="185"/>
    </location>
</feature>
<dbReference type="AlphaFoldDB" id="A0A1I4LRB4"/>
<protein>
    <submittedName>
        <fullName evidence="3">Polysaccharide export outer membrane protein</fullName>
    </submittedName>
</protein>
<keyword evidence="1" id="KW-0732">Signal</keyword>
<sequence length="390" mass="40914">MAFFLSAFLGAATRRVSRASGLADHPRSRAAALAVLTCAPLLSGCMSGKPHTAGRSTPDVAQTGSITEGLPPALVAAAQEEVGRTMRLGLANYRLNVGDNLEVSFLIDSSVVQPTYRLNPSDEFDVDFRTHPEYNRTVLVRPDGRISLPGKNGIKVAGLSPEAAAALIKTTYDDVLIDPVVTIMLRKFRTVTDDFRELTQRADMGRVKVLAIEPDGKINLPMVPPVQAAGKTVTELAGNLTAAYHRQLATVSTSVRLASLVPANTMVFGEVRAPGPVTLQGARTLAQVLGSAGGILPTAAGEAVRIIRFDAEAAGSVRIVDIGQPGLADTIIVPPNATVYVPPSLLAKTARAVDLVVRQILLFNGTGFGVNYITGPSANTSTSATVRSGT</sequence>
<dbReference type="EMBL" id="FOTK01000014">
    <property type="protein sequence ID" value="SFL93554.1"/>
    <property type="molecule type" value="Genomic_DNA"/>
</dbReference>
<dbReference type="Gene3D" id="3.30.1950.10">
    <property type="entry name" value="wza like domain"/>
    <property type="match status" value="1"/>
</dbReference>
<name>A0A1I4LRB4_9HYPH</name>
<gene>
    <name evidence="3" type="ORF">SAMN05192568_101467</name>
</gene>
<organism evidence="3 4">
    <name type="scientific">Methylobacterium pseudosasicola</name>
    <dbReference type="NCBI Taxonomy" id="582667"/>
    <lineage>
        <taxon>Bacteria</taxon>
        <taxon>Pseudomonadati</taxon>
        <taxon>Pseudomonadota</taxon>
        <taxon>Alphaproteobacteria</taxon>
        <taxon>Hyphomicrobiales</taxon>
        <taxon>Methylobacteriaceae</taxon>
        <taxon>Methylobacterium</taxon>
    </lineage>
</organism>
<dbReference type="InterPro" id="IPR049712">
    <property type="entry name" value="Poly_export"/>
</dbReference>
<dbReference type="InterPro" id="IPR003715">
    <property type="entry name" value="Poly_export_N"/>
</dbReference>
<dbReference type="PANTHER" id="PTHR33619">
    <property type="entry name" value="POLYSACCHARIDE EXPORT PROTEIN GFCE-RELATED"/>
    <property type="match status" value="1"/>
</dbReference>
<accession>A0A1I4LRB4</accession>
<evidence type="ECO:0000259" key="2">
    <source>
        <dbReference type="Pfam" id="PF02563"/>
    </source>
</evidence>
<proteinExistence type="predicted"/>
<dbReference type="GO" id="GO:0015159">
    <property type="term" value="F:polysaccharide transmembrane transporter activity"/>
    <property type="evidence" value="ECO:0007669"/>
    <property type="project" value="InterPro"/>
</dbReference>